<evidence type="ECO:0000256" key="2">
    <source>
        <dbReference type="ARBA" id="ARBA00004738"/>
    </source>
</evidence>
<dbReference type="InterPro" id="IPR012349">
    <property type="entry name" value="Split_barrel_FMN-bd"/>
</dbReference>
<dbReference type="InterPro" id="IPR019740">
    <property type="entry name" value="Pyridox_Oxase_CS"/>
</dbReference>
<proteinExistence type="inferred from homology"/>
<dbReference type="EC" id="1.4.3.5" evidence="4"/>
<reference evidence="10" key="1">
    <citation type="submission" date="2022-06" db="EMBL/GenBank/DDBJ databases">
        <authorList>
            <consortium name="SYNGENTA / RWTH Aachen University"/>
        </authorList>
    </citation>
    <scope>NUCLEOTIDE SEQUENCE</scope>
</reference>
<feature type="domain" description="Pyridoxamine 5'-phosphate oxidase N-terminal" evidence="8">
    <location>
        <begin position="90"/>
        <end position="207"/>
    </location>
</feature>
<comment type="pathway">
    <text evidence="3">Cofactor metabolism; pyridoxal 5'-phosphate salvage; pyridoxal 5'-phosphate from pyridoxine 5'-phosphate: step 1/1.</text>
</comment>
<keyword evidence="6" id="KW-0288">FMN</keyword>
<dbReference type="PROSITE" id="PS01064">
    <property type="entry name" value="PYRIDOX_OXIDASE"/>
    <property type="match status" value="1"/>
</dbReference>
<feature type="domain" description="Pyridoxine 5'-phosphate oxidase dimerisation C-terminal" evidence="9">
    <location>
        <begin position="237"/>
        <end position="285"/>
    </location>
</feature>
<keyword evidence="7" id="KW-0560">Oxidoreductase</keyword>
<organism evidence="10 11">
    <name type="scientific">Phakopsora pachyrhizi</name>
    <name type="common">Asian soybean rust disease fungus</name>
    <dbReference type="NCBI Taxonomy" id="170000"/>
    <lineage>
        <taxon>Eukaryota</taxon>
        <taxon>Fungi</taxon>
        <taxon>Dikarya</taxon>
        <taxon>Basidiomycota</taxon>
        <taxon>Pucciniomycotina</taxon>
        <taxon>Pucciniomycetes</taxon>
        <taxon>Pucciniales</taxon>
        <taxon>Phakopsoraceae</taxon>
        <taxon>Phakopsora</taxon>
    </lineage>
</organism>
<accession>A0AAV0AID9</accession>
<dbReference type="GO" id="GO:0004733">
    <property type="term" value="F:pyridoxamine phosphate oxidase activity"/>
    <property type="evidence" value="ECO:0007669"/>
    <property type="project" value="UniProtKB-EC"/>
</dbReference>
<evidence type="ECO:0000256" key="5">
    <source>
        <dbReference type="ARBA" id="ARBA00022630"/>
    </source>
</evidence>
<keyword evidence="5" id="KW-0285">Flavoprotein</keyword>
<comment type="cofactor">
    <cofactor evidence="1">
        <name>FMN</name>
        <dbReference type="ChEBI" id="CHEBI:58210"/>
    </cofactor>
</comment>
<dbReference type="GO" id="GO:0010181">
    <property type="term" value="F:FMN binding"/>
    <property type="evidence" value="ECO:0007669"/>
    <property type="project" value="InterPro"/>
</dbReference>
<dbReference type="Pfam" id="PF10590">
    <property type="entry name" value="PNP_phzG_C"/>
    <property type="match status" value="1"/>
</dbReference>
<protein>
    <recommendedName>
        <fullName evidence="4">pyridoxal 5'-phosphate synthase</fullName>
        <ecNumber evidence="4">1.4.3.5</ecNumber>
    </recommendedName>
</protein>
<comment type="caution">
    <text evidence="10">The sequence shown here is derived from an EMBL/GenBank/DDBJ whole genome shotgun (WGS) entry which is preliminary data.</text>
</comment>
<dbReference type="AlphaFoldDB" id="A0AAV0AID9"/>
<evidence type="ECO:0000259" key="9">
    <source>
        <dbReference type="Pfam" id="PF10590"/>
    </source>
</evidence>
<evidence type="ECO:0000256" key="6">
    <source>
        <dbReference type="ARBA" id="ARBA00022643"/>
    </source>
</evidence>
<dbReference type="InterPro" id="IPR011576">
    <property type="entry name" value="Pyridox_Oxase_N"/>
</dbReference>
<evidence type="ECO:0000256" key="3">
    <source>
        <dbReference type="ARBA" id="ARBA00005037"/>
    </source>
</evidence>
<dbReference type="NCBIfam" id="NF004231">
    <property type="entry name" value="PRK05679.1"/>
    <property type="match status" value="1"/>
</dbReference>
<dbReference type="PANTHER" id="PTHR10851">
    <property type="entry name" value="PYRIDOXINE-5-PHOSPHATE OXIDASE"/>
    <property type="match status" value="1"/>
</dbReference>
<evidence type="ECO:0000256" key="4">
    <source>
        <dbReference type="ARBA" id="ARBA00012801"/>
    </source>
</evidence>
<dbReference type="Pfam" id="PF01243">
    <property type="entry name" value="PNPOx_N"/>
    <property type="match status" value="1"/>
</dbReference>
<gene>
    <name evidence="10" type="ORF">PPACK8108_LOCUS2148</name>
</gene>
<evidence type="ECO:0000256" key="7">
    <source>
        <dbReference type="ARBA" id="ARBA00023002"/>
    </source>
</evidence>
<evidence type="ECO:0000256" key="1">
    <source>
        <dbReference type="ARBA" id="ARBA00001917"/>
    </source>
</evidence>
<name>A0AAV0AID9_PHAPC</name>
<keyword evidence="11" id="KW-1185">Reference proteome</keyword>
<evidence type="ECO:0000259" key="8">
    <source>
        <dbReference type="Pfam" id="PF01243"/>
    </source>
</evidence>
<dbReference type="EMBL" id="CALTRL010000367">
    <property type="protein sequence ID" value="CAH7667723.1"/>
    <property type="molecule type" value="Genomic_DNA"/>
</dbReference>
<dbReference type="InterPro" id="IPR019576">
    <property type="entry name" value="Pyridoxamine_oxidase_dimer_C"/>
</dbReference>
<evidence type="ECO:0000313" key="11">
    <source>
        <dbReference type="Proteomes" id="UP001153365"/>
    </source>
</evidence>
<dbReference type="Proteomes" id="UP001153365">
    <property type="component" value="Unassembled WGS sequence"/>
</dbReference>
<dbReference type="PANTHER" id="PTHR10851:SF0">
    <property type="entry name" value="PYRIDOXINE-5'-PHOSPHATE OXIDASE"/>
    <property type="match status" value="1"/>
</dbReference>
<dbReference type="InterPro" id="IPR000659">
    <property type="entry name" value="Pyridox_Oxase"/>
</dbReference>
<dbReference type="GO" id="GO:0008615">
    <property type="term" value="P:pyridoxine biosynthetic process"/>
    <property type="evidence" value="ECO:0007669"/>
    <property type="project" value="InterPro"/>
</dbReference>
<sequence length="285" mass="32774">MIGIQRTLTRIYKATIRNSYRTRLLFENRCSGLRTKPNSLRVMQAEGDGTLTVQSHNQYDSSGLDSRDLKKDPMETFKQWFKGAIDSGVVDEPESVCLSTVSSDGRVSSRFVLLKRIDDRGFVFFTNYDSRKATELSSNPRASMAIYWSKLFRQVRINGSTERIESLESLEYFNSRPIGSRIGAWASPQSKPIRDRQQLVDNLNEVERRFGLELNSSLDGSANDQVTQVEIPLPPNWGGIRLVPDEIEFWAGRRNRLHDRFVYRRSLNHDGRGNHSEWILERLAP</sequence>
<dbReference type="NCBIfam" id="TIGR00558">
    <property type="entry name" value="pdxH"/>
    <property type="match status" value="1"/>
</dbReference>
<dbReference type="Gene3D" id="2.30.110.10">
    <property type="entry name" value="Electron Transport, Fmn-binding Protein, Chain A"/>
    <property type="match status" value="1"/>
</dbReference>
<dbReference type="SUPFAM" id="SSF50475">
    <property type="entry name" value="FMN-binding split barrel"/>
    <property type="match status" value="1"/>
</dbReference>
<evidence type="ECO:0000313" key="10">
    <source>
        <dbReference type="EMBL" id="CAH7667723.1"/>
    </source>
</evidence>
<dbReference type="HAMAP" id="MF_01629">
    <property type="entry name" value="PdxH"/>
    <property type="match status" value="1"/>
</dbReference>
<comment type="pathway">
    <text evidence="2">Cofactor metabolism; pyridoxal 5'-phosphate salvage; pyridoxal 5'-phosphate from pyridoxamine 5'-phosphate: step 1/1.</text>
</comment>